<dbReference type="OrthoDB" id="9814591at2"/>
<dbReference type="KEGG" id="pbf:CFX0092_A1155"/>
<dbReference type="RefSeq" id="WP_102136554.1">
    <property type="nucleotide sequence ID" value="NZ_LN890655.1"/>
</dbReference>
<feature type="site" description="Important for catalytic activity" evidence="7">
    <location>
        <position position="271"/>
    </location>
</feature>
<dbReference type="NCBIfam" id="TIGR00247">
    <property type="entry name" value="endolytic transglycosylase MltG"/>
    <property type="match status" value="1"/>
</dbReference>
<keyword evidence="6 7" id="KW-0961">Cell wall biogenesis/degradation</keyword>
<keyword evidence="4 7" id="KW-0472">Membrane</keyword>
<dbReference type="GO" id="GO:0005886">
    <property type="term" value="C:plasma membrane"/>
    <property type="evidence" value="ECO:0007669"/>
    <property type="project" value="UniProtKB-SubCell"/>
</dbReference>
<protein>
    <recommendedName>
        <fullName evidence="7">Endolytic murein transglycosylase</fullName>
        <ecNumber evidence="7">4.2.2.29</ecNumber>
    </recommendedName>
    <alternativeName>
        <fullName evidence="7">Peptidoglycan lytic transglycosylase</fullName>
    </alternativeName>
    <alternativeName>
        <fullName evidence="7">Peptidoglycan polymerization terminase</fullName>
    </alternativeName>
</protein>
<dbReference type="HAMAP" id="MF_02065">
    <property type="entry name" value="MltG"/>
    <property type="match status" value="1"/>
</dbReference>
<keyword evidence="3 7" id="KW-1133">Transmembrane helix</keyword>
<dbReference type="PANTHER" id="PTHR30518:SF2">
    <property type="entry name" value="ENDOLYTIC MUREIN TRANSGLYCOSYLASE"/>
    <property type="match status" value="1"/>
</dbReference>
<dbReference type="Proteomes" id="UP000215027">
    <property type="component" value="Chromosome I"/>
</dbReference>
<dbReference type="Gene3D" id="3.30.1490.480">
    <property type="entry name" value="Endolytic murein transglycosylase"/>
    <property type="match status" value="1"/>
</dbReference>
<sequence>MKNDAAPDRLSLFGILIRVVVVGVVLLAVAAAGMVLYRMWLGGGVDRAAINPNLSQTQRLYLEYYFSDHAAALELPAGSGSAPLPFTVAPGEGAAVIAENLRAAGLLNDTELFLNYLTYYGLDGGLVAGEYQLDPRWTVPQLAEALGAGGARALELRFLPGWRSEEMANYLRVVRPARIDPDEFLTIVQTQQGLDTGAFSFLGALPAGATLEGYLFPDAYTITPDTDAAALVGMMLANFDRQVTPAMRQGFGAQGVALREALILASIIEKEAALAEEKPLMAAVFLNRVRAGMRLQADPTVQYALGYDGAADTWWPSPLSADDLAVSSPYNTYQVDGLPPGPISNPGLASLQAIAAPAGVDYLFFVLDCAADIAGRHAFSVSYEEHVANVERCR</sequence>
<name>A0A161KAF0_9CHLR</name>
<evidence type="ECO:0000313" key="8">
    <source>
        <dbReference type="EMBL" id="CUS03033.2"/>
    </source>
</evidence>
<evidence type="ECO:0000256" key="7">
    <source>
        <dbReference type="HAMAP-Rule" id="MF_02065"/>
    </source>
</evidence>
<feature type="transmembrane region" description="Helical" evidence="7">
    <location>
        <begin position="12"/>
        <end position="37"/>
    </location>
</feature>
<evidence type="ECO:0000256" key="4">
    <source>
        <dbReference type="ARBA" id="ARBA00023136"/>
    </source>
</evidence>
<organism evidence="8 9">
    <name type="scientific">Candidatus Promineifilum breve</name>
    <dbReference type="NCBI Taxonomy" id="1806508"/>
    <lineage>
        <taxon>Bacteria</taxon>
        <taxon>Bacillati</taxon>
        <taxon>Chloroflexota</taxon>
        <taxon>Ardenticatenia</taxon>
        <taxon>Candidatus Promineifilales</taxon>
        <taxon>Candidatus Promineifilaceae</taxon>
        <taxon>Candidatus Promineifilum</taxon>
    </lineage>
</organism>
<accession>A0A161KAF0</accession>
<dbReference type="GO" id="GO:0071555">
    <property type="term" value="P:cell wall organization"/>
    <property type="evidence" value="ECO:0007669"/>
    <property type="project" value="UniProtKB-KW"/>
</dbReference>
<evidence type="ECO:0000256" key="3">
    <source>
        <dbReference type="ARBA" id="ARBA00022989"/>
    </source>
</evidence>
<gene>
    <name evidence="7" type="primary">mltG</name>
    <name evidence="8" type="ORF">CFX0092_A1155</name>
</gene>
<evidence type="ECO:0000256" key="1">
    <source>
        <dbReference type="ARBA" id="ARBA00022475"/>
    </source>
</evidence>
<dbReference type="EC" id="4.2.2.29" evidence="7"/>
<keyword evidence="9" id="KW-1185">Reference proteome</keyword>
<dbReference type="GO" id="GO:0008932">
    <property type="term" value="F:lytic endotransglycosylase activity"/>
    <property type="evidence" value="ECO:0007669"/>
    <property type="project" value="UniProtKB-UniRule"/>
</dbReference>
<keyword evidence="2 7" id="KW-0812">Transmembrane</keyword>
<comment type="similarity">
    <text evidence="7">Belongs to the transglycosylase MltG family.</text>
</comment>
<dbReference type="CDD" id="cd08010">
    <property type="entry name" value="MltG_like"/>
    <property type="match status" value="1"/>
</dbReference>
<comment type="catalytic activity">
    <reaction evidence="7">
        <text>a peptidoglycan chain = a peptidoglycan chain with N-acetyl-1,6-anhydromuramyl-[peptide] at the reducing end + a peptidoglycan chain with N-acetylglucosamine at the non-reducing end.</text>
        <dbReference type="EC" id="4.2.2.29"/>
    </reaction>
</comment>
<keyword evidence="5 7" id="KW-0456">Lyase</keyword>
<evidence type="ECO:0000256" key="5">
    <source>
        <dbReference type="ARBA" id="ARBA00023239"/>
    </source>
</evidence>
<evidence type="ECO:0000256" key="2">
    <source>
        <dbReference type="ARBA" id="ARBA00022692"/>
    </source>
</evidence>
<dbReference type="Pfam" id="PF02618">
    <property type="entry name" value="YceG"/>
    <property type="match status" value="1"/>
</dbReference>
<comment type="function">
    <text evidence="7">Functions as a peptidoglycan terminase that cleaves nascent peptidoglycan strands endolytically to terminate their elongation.</text>
</comment>
<dbReference type="Gene3D" id="3.30.160.60">
    <property type="entry name" value="Classic Zinc Finger"/>
    <property type="match status" value="1"/>
</dbReference>
<proteinExistence type="inferred from homology"/>
<dbReference type="AlphaFoldDB" id="A0A161KAF0"/>
<evidence type="ECO:0000313" key="9">
    <source>
        <dbReference type="Proteomes" id="UP000215027"/>
    </source>
</evidence>
<evidence type="ECO:0000256" key="6">
    <source>
        <dbReference type="ARBA" id="ARBA00023316"/>
    </source>
</evidence>
<dbReference type="EMBL" id="LN890655">
    <property type="protein sequence ID" value="CUS03033.2"/>
    <property type="molecule type" value="Genomic_DNA"/>
</dbReference>
<dbReference type="GO" id="GO:0009252">
    <property type="term" value="P:peptidoglycan biosynthetic process"/>
    <property type="evidence" value="ECO:0007669"/>
    <property type="project" value="UniProtKB-UniRule"/>
</dbReference>
<comment type="subcellular location">
    <subcellularLocation>
        <location evidence="7">Cell membrane</location>
        <topology evidence="7">Single-pass membrane protein</topology>
    </subcellularLocation>
</comment>
<dbReference type="InterPro" id="IPR003770">
    <property type="entry name" value="MLTG-like"/>
</dbReference>
<keyword evidence="1 7" id="KW-1003">Cell membrane</keyword>
<dbReference type="PANTHER" id="PTHR30518">
    <property type="entry name" value="ENDOLYTIC MUREIN TRANSGLYCOSYLASE"/>
    <property type="match status" value="1"/>
</dbReference>
<reference evidence="8" key="1">
    <citation type="submission" date="2016-01" db="EMBL/GenBank/DDBJ databases">
        <authorList>
            <person name="Mcilroy J.S."/>
            <person name="Karst M S."/>
            <person name="Albertsen M."/>
        </authorList>
    </citation>
    <scope>NUCLEOTIDE SEQUENCE</scope>
    <source>
        <strain evidence="8">Cfx-K</strain>
    </source>
</reference>